<dbReference type="EMBL" id="BIXZ01000012">
    <property type="protein sequence ID" value="GCF15910.1"/>
    <property type="molecule type" value="Genomic_DNA"/>
</dbReference>
<name>A0A4C2ER07_9EURY</name>
<protein>
    <submittedName>
        <fullName evidence="1">Uncharacterized protein</fullName>
    </submittedName>
</protein>
<comment type="caution">
    <text evidence="1">The sequence shown here is derived from an EMBL/GenBank/DDBJ whole genome shotgun (WGS) entry which is preliminary data.</text>
</comment>
<sequence>MSYYSKIIPLHDSQIIKTQLFISLFKTKFVNNDNIIPINNTNINIGASGSVEL</sequence>
<reference evidence="1 2" key="1">
    <citation type="submission" date="2019-02" db="EMBL/GenBank/DDBJ databases">
        <title>Haloarcula mannanilyticum sp. nov., a mannan degrading haloarchaeon isolated from commercial salt.</title>
        <authorList>
            <person name="Enomoto S."/>
            <person name="Shimane Y."/>
            <person name="Kamekura M."/>
            <person name="Ito T."/>
            <person name="Moriya O."/>
            <person name="Ihara K."/>
            <person name="Takahashi-Ando N."/>
            <person name="Fukushima Y."/>
            <person name="Yoshida Y."/>
            <person name="Usama R."/>
            <person name="Takai K."/>
            <person name="Minegishi H."/>
        </authorList>
    </citation>
    <scope>NUCLEOTIDE SEQUENCE [LARGE SCALE GENOMIC DNA]</scope>
    <source>
        <strain evidence="1 2">MD130-1</strain>
    </source>
</reference>
<dbReference type="AlphaFoldDB" id="A0A4C2ER07"/>
<evidence type="ECO:0000313" key="1">
    <source>
        <dbReference type="EMBL" id="GCF15910.1"/>
    </source>
</evidence>
<keyword evidence="2" id="KW-1185">Reference proteome</keyword>
<proteinExistence type="predicted"/>
<gene>
    <name evidence="1" type="ORF">Harman_38450</name>
</gene>
<organism evidence="1 2">
    <name type="scientific">Haloarcula mannanilytica</name>
    <dbReference type="NCBI Taxonomy" id="2509225"/>
    <lineage>
        <taxon>Archaea</taxon>
        <taxon>Methanobacteriati</taxon>
        <taxon>Methanobacteriota</taxon>
        <taxon>Stenosarchaea group</taxon>
        <taxon>Halobacteria</taxon>
        <taxon>Halobacteriales</taxon>
        <taxon>Haloarculaceae</taxon>
        <taxon>Haloarcula</taxon>
    </lineage>
</organism>
<evidence type="ECO:0000313" key="2">
    <source>
        <dbReference type="Proteomes" id="UP000304382"/>
    </source>
</evidence>
<dbReference type="Proteomes" id="UP000304382">
    <property type="component" value="Unassembled WGS sequence"/>
</dbReference>
<accession>A0A4C2ER07</accession>